<dbReference type="Pfam" id="PF00270">
    <property type="entry name" value="DEAD"/>
    <property type="match status" value="1"/>
</dbReference>
<dbReference type="PIRSF" id="PIRSF005198">
    <property type="entry name" value="Antiviral_helicase_SKI2"/>
    <property type="match status" value="1"/>
</dbReference>
<dbReference type="SMART" id="SM01142">
    <property type="entry name" value="DSHCT"/>
    <property type="match status" value="1"/>
</dbReference>
<organism evidence="8 9">
    <name type="scientific">Symbiodinium natans</name>
    <dbReference type="NCBI Taxonomy" id="878477"/>
    <lineage>
        <taxon>Eukaryota</taxon>
        <taxon>Sar</taxon>
        <taxon>Alveolata</taxon>
        <taxon>Dinophyceae</taxon>
        <taxon>Suessiales</taxon>
        <taxon>Symbiodiniaceae</taxon>
        <taxon>Symbiodinium</taxon>
    </lineage>
</organism>
<dbReference type="Gene3D" id="3.40.50.300">
    <property type="entry name" value="P-loop containing nucleotide triphosphate hydrolases"/>
    <property type="match status" value="2"/>
</dbReference>
<evidence type="ECO:0000256" key="4">
    <source>
        <dbReference type="ARBA" id="ARBA00022840"/>
    </source>
</evidence>
<evidence type="ECO:0000256" key="3">
    <source>
        <dbReference type="ARBA" id="ARBA00022806"/>
    </source>
</evidence>
<dbReference type="SUPFAM" id="SSF52540">
    <property type="entry name" value="P-loop containing nucleoside triphosphate hydrolases"/>
    <property type="match status" value="1"/>
</dbReference>
<dbReference type="GO" id="GO:0016787">
    <property type="term" value="F:hydrolase activity"/>
    <property type="evidence" value="ECO:0007669"/>
    <property type="project" value="UniProtKB-KW"/>
</dbReference>
<name>A0A812TVW1_9DINO</name>
<feature type="region of interest" description="Disordered" evidence="5">
    <location>
        <begin position="362"/>
        <end position="409"/>
    </location>
</feature>
<dbReference type="FunFam" id="3.40.50.300:FF:000190">
    <property type="entry name" value="ATP-dependent RNA helicase"/>
    <property type="match status" value="1"/>
</dbReference>
<dbReference type="EMBL" id="CAJNDS010002600">
    <property type="protein sequence ID" value="CAE7540048.1"/>
    <property type="molecule type" value="Genomic_DNA"/>
</dbReference>
<dbReference type="OrthoDB" id="64767at2759"/>
<keyword evidence="9" id="KW-1185">Reference proteome</keyword>
<dbReference type="Gene3D" id="1.10.3380.30">
    <property type="match status" value="1"/>
</dbReference>
<dbReference type="InterPro" id="IPR011545">
    <property type="entry name" value="DEAD/DEAH_box_helicase_dom"/>
</dbReference>
<feature type="domain" description="Helicase ATP-binding" evidence="6">
    <location>
        <begin position="63"/>
        <end position="224"/>
    </location>
</feature>
<feature type="compositionally biased region" description="Basic and acidic residues" evidence="5">
    <location>
        <begin position="369"/>
        <end position="382"/>
    </location>
</feature>
<keyword evidence="1" id="KW-0547">Nucleotide-binding</keyword>
<evidence type="ECO:0000259" key="7">
    <source>
        <dbReference type="PROSITE" id="PS51194"/>
    </source>
</evidence>
<dbReference type="InterPro" id="IPR016438">
    <property type="entry name" value="SKI2-like"/>
</dbReference>
<evidence type="ECO:0000259" key="6">
    <source>
        <dbReference type="PROSITE" id="PS51192"/>
    </source>
</evidence>
<gene>
    <name evidence="8" type="ORF">SNAT2548_LOCUS30280</name>
</gene>
<evidence type="ECO:0000256" key="1">
    <source>
        <dbReference type="ARBA" id="ARBA00022741"/>
    </source>
</evidence>
<dbReference type="InterPro" id="IPR001650">
    <property type="entry name" value="Helicase_C-like"/>
</dbReference>
<dbReference type="GO" id="GO:0070478">
    <property type="term" value="P:nuclear-transcribed mRNA catabolic process, 3'-5' exonucleolytic nonsense-mediated decay"/>
    <property type="evidence" value="ECO:0007669"/>
    <property type="project" value="TreeGrafter"/>
</dbReference>
<dbReference type="Pfam" id="PF00271">
    <property type="entry name" value="Helicase_C"/>
    <property type="match status" value="1"/>
</dbReference>
<evidence type="ECO:0000313" key="8">
    <source>
        <dbReference type="EMBL" id="CAE7540048.1"/>
    </source>
</evidence>
<dbReference type="PANTHER" id="PTHR12131:SF1">
    <property type="entry name" value="ATP-DEPENDENT RNA HELICASE SUPV3L1, MITOCHONDRIAL-RELATED"/>
    <property type="match status" value="1"/>
</dbReference>
<sequence>MLSSTELLEDDGERSILPEAVRKHRAREWAHEDSWDVSGFDAEIPDPALRFPFELDPFQKRAVRRVERSEHVMVAAHTSAGKTVVAEYAVAHALQLGMRAIYTSPIKALSNQKFQEFTRRFEGLCSGSVGIVTGDVAVNPEASCVIMTTEILRSMLYRGDKGLNQVKWVIFDEVHYVNDADRGVVWEEVIILLPPEVSIVMLSATVPNYRDFAGWVGRTKRSPVYTVHTTYRPTPLRHFLSFRGHVIPLMDHEGFHSEAFQRTRDLQNEKAKAAPRPNRRVSVTFETRPFGMTPLKGEGSPTAGYVVDKVNHNDPSKPAARLGVKPGWIVASVAGEDVSDRSPDEVQQLTKQVELPVTMEFEVPVVSNRDQKEGAAHGEKRRGGQAQRDQAPQARSAPAPSRESRERTETLRLQALLRSLDAEDKLPATVFVFSRRRVEALAADMPNLDVCTAEERSKVHTFLKQAFERLTEADQQLPQVRRVAELAGRGVGIHHGGLLPVVKEAVELLFSRSLVKILIATETFAMGVNMPARSVIFTAWVKHDGAQRRALLPSEYTQMAGRAGRRGLDSEGHVFLLCGDEVPDQKQITRMMTSKAEPLASRFRVTFAMILQMKRFSQSGVQVEDLLGQSFLENARARRRPEARRHLKDRMQQLEALPAVQCILGEPDIEDYAAWEDEARSLGILLHRRLYESKSRDRIFCPGRLLRVFKADHFASTDAVVLELLGQRCLRVAVLLPLETSALSGRSVKLEESWMLQAEQLPLEAVLQIFEACVDPQSSKEAFSSAAASEADDGAAKAAALRVGHELLAWQQQGLQPLAMNKTLKQVEVEFYDTLLRQRGLQRKQENSKCHDCALKHQHYEQLGARRSLAADIEDLDRELGAESLGLLPQLRAKEQVLRDLECLQENGLISFKGQAAAEVLSGDEITVAEVVFHNILEGCTPQEVAAAVSAFVFPDKVEVPEDGQMEELPESLATIRQALLDQHSKVEKLLVKRRAQYDSEEFARSCNVALMGTAYRWACGETLATIMQESPFQEGAIVRAIVRAEELLRKLQEVAKMLGSSSLQNVFSEAADLIHRDIAFVPSLYIKQA</sequence>
<dbReference type="InterPro" id="IPR027417">
    <property type="entry name" value="P-loop_NTPase"/>
</dbReference>
<evidence type="ECO:0008006" key="10">
    <source>
        <dbReference type="Google" id="ProtNLM"/>
    </source>
</evidence>
<dbReference type="GO" id="GO:0003723">
    <property type="term" value="F:RNA binding"/>
    <property type="evidence" value="ECO:0007669"/>
    <property type="project" value="InterPro"/>
</dbReference>
<protein>
    <recommendedName>
        <fullName evidence="10">Superkiller viralicidic activity 2-like 2</fullName>
    </recommendedName>
</protein>
<dbReference type="GO" id="GO:0005524">
    <property type="term" value="F:ATP binding"/>
    <property type="evidence" value="ECO:0007669"/>
    <property type="project" value="UniProtKB-KW"/>
</dbReference>
<dbReference type="InterPro" id="IPR012961">
    <property type="entry name" value="Ski2/MTR4_C"/>
</dbReference>
<evidence type="ECO:0000313" key="9">
    <source>
        <dbReference type="Proteomes" id="UP000604046"/>
    </source>
</evidence>
<dbReference type="SMART" id="SM00490">
    <property type="entry name" value="HELICc"/>
    <property type="match status" value="1"/>
</dbReference>
<dbReference type="CDD" id="cd18795">
    <property type="entry name" value="SF2_C_Ski2"/>
    <property type="match status" value="1"/>
</dbReference>
<dbReference type="PROSITE" id="PS51192">
    <property type="entry name" value="HELICASE_ATP_BIND_1"/>
    <property type="match status" value="1"/>
</dbReference>
<evidence type="ECO:0000256" key="2">
    <source>
        <dbReference type="ARBA" id="ARBA00022801"/>
    </source>
</evidence>
<keyword evidence="2" id="KW-0378">Hydrolase</keyword>
<keyword evidence="3" id="KW-0347">Helicase</keyword>
<dbReference type="GO" id="GO:0003724">
    <property type="term" value="F:RNA helicase activity"/>
    <property type="evidence" value="ECO:0007669"/>
    <property type="project" value="InterPro"/>
</dbReference>
<dbReference type="InterPro" id="IPR050699">
    <property type="entry name" value="RNA-DNA_Helicase"/>
</dbReference>
<reference evidence="8" key="1">
    <citation type="submission" date="2021-02" db="EMBL/GenBank/DDBJ databases">
        <authorList>
            <person name="Dougan E. K."/>
            <person name="Rhodes N."/>
            <person name="Thang M."/>
            <person name="Chan C."/>
        </authorList>
    </citation>
    <scope>NUCLEOTIDE SEQUENCE</scope>
</reference>
<dbReference type="SUPFAM" id="SSF50156">
    <property type="entry name" value="PDZ domain-like"/>
    <property type="match status" value="1"/>
</dbReference>
<dbReference type="InterPro" id="IPR036034">
    <property type="entry name" value="PDZ_sf"/>
</dbReference>
<feature type="compositionally biased region" description="Low complexity" evidence="5">
    <location>
        <begin position="384"/>
        <end position="401"/>
    </location>
</feature>
<dbReference type="Gene3D" id="2.30.42.10">
    <property type="match status" value="1"/>
</dbReference>
<dbReference type="InterPro" id="IPR014001">
    <property type="entry name" value="Helicase_ATP-bd"/>
</dbReference>
<dbReference type="GO" id="GO:0055087">
    <property type="term" value="C:Ski complex"/>
    <property type="evidence" value="ECO:0007669"/>
    <property type="project" value="TreeGrafter"/>
</dbReference>
<evidence type="ECO:0000256" key="5">
    <source>
        <dbReference type="SAM" id="MobiDB-lite"/>
    </source>
</evidence>
<dbReference type="Proteomes" id="UP000604046">
    <property type="component" value="Unassembled WGS sequence"/>
</dbReference>
<dbReference type="PROSITE" id="PS51194">
    <property type="entry name" value="HELICASE_CTER"/>
    <property type="match status" value="1"/>
</dbReference>
<dbReference type="AlphaFoldDB" id="A0A812TVW1"/>
<accession>A0A812TVW1</accession>
<proteinExistence type="predicted"/>
<dbReference type="Pfam" id="PF08148">
    <property type="entry name" value="DSHCT"/>
    <property type="match status" value="1"/>
</dbReference>
<dbReference type="SMART" id="SM00487">
    <property type="entry name" value="DEXDc"/>
    <property type="match status" value="1"/>
</dbReference>
<feature type="domain" description="Helicase C-terminal" evidence="7">
    <location>
        <begin position="412"/>
        <end position="607"/>
    </location>
</feature>
<dbReference type="PANTHER" id="PTHR12131">
    <property type="entry name" value="ATP-DEPENDENT RNA AND DNA HELICASE"/>
    <property type="match status" value="1"/>
</dbReference>
<comment type="caution">
    <text evidence="8">The sequence shown here is derived from an EMBL/GenBank/DDBJ whole genome shotgun (WGS) entry which is preliminary data.</text>
</comment>
<keyword evidence="4" id="KW-0067">ATP-binding</keyword>